<dbReference type="SUPFAM" id="SSF53335">
    <property type="entry name" value="S-adenosyl-L-methionine-dependent methyltransferases"/>
    <property type="match status" value="1"/>
</dbReference>
<dbReference type="GO" id="GO:0003723">
    <property type="term" value="F:RNA binding"/>
    <property type="evidence" value="ECO:0007669"/>
    <property type="project" value="UniProtKB-UniRule"/>
</dbReference>
<keyword evidence="2 5" id="KW-0808">Transferase</keyword>
<evidence type="ECO:0000256" key="4">
    <source>
        <dbReference type="ARBA" id="ARBA00022884"/>
    </source>
</evidence>
<dbReference type="PROSITE" id="PS51689">
    <property type="entry name" value="SAM_RNA_A_N6_MT"/>
    <property type="match status" value="1"/>
</dbReference>
<comment type="caution">
    <text evidence="7">The sequence shown here is derived from an EMBL/GenBank/DDBJ whole genome shotgun (WGS) entry which is preliminary data.</text>
</comment>
<keyword evidence="4 5" id="KW-0694">RNA-binding</keyword>
<organism evidence="7 8">
    <name type="scientific">Trifolium medium</name>
    <dbReference type="NCBI Taxonomy" id="97028"/>
    <lineage>
        <taxon>Eukaryota</taxon>
        <taxon>Viridiplantae</taxon>
        <taxon>Streptophyta</taxon>
        <taxon>Embryophyta</taxon>
        <taxon>Tracheophyta</taxon>
        <taxon>Spermatophyta</taxon>
        <taxon>Magnoliopsida</taxon>
        <taxon>eudicotyledons</taxon>
        <taxon>Gunneridae</taxon>
        <taxon>Pentapetalae</taxon>
        <taxon>rosids</taxon>
        <taxon>fabids</taxon>
        <taxon>Fabales</taxon>
        <taxon>Fabaceae</taxon>
        <taxon>Papilionoideae</taxon>
        <taxon>50 kb inversion clade</taxon>
        <taxon>NPAAA clade</taxon>
        <taxon>Hologalegina</taxon>
        <taxon>IRL clade</taxon>
        <taxon>Trifolieae</taxon>
        <taxon>Trifolium</taxon>
    </lineage>
</organism>
<reference evidence="7 8" key="1">
    <citation type="journal article" date="2018" name="Front. Plant Sci.">
        <title>Red Clover (Trifolium pratense) and Zigzag Clover (T. medium) - A Picture of Genomic Similarities and Differences.</title>
        <authorList>
            <person name="Dluhosova J."/>
            <person name="Istvanek J."/>
            <person name="Nedelnik J."/>
            <person name="Repkova J."/>
        </authorList>
    </citation>
    <scope>NUCLEOTIDE SEQUENCE [LARGE SCALE GENOMIC DNA]</scope>
    <source>
        <strain evidence="8">cv. 10/8</strain>
        <tissue evidence="7">Leaf</tissue>
    </source>
</reference>
<keyword evidence="8" id="KW-1185">Reference proteome</keyword>
<proteinExistence type="inferred from homology"/>
<protein>
    <recommendedName>
        <fullName evidence="6">rRNA adenine N(6)-methyltransferase</fullName>
        <ecNumber evidence="6">2.1.1.-</ecNumber>
    </recommendedName>
</protein>
<dbReference type="InterPro" id="IPR029063">
    <property type="entry name" value="SAM-dependent_MTases_sf"/>
</dbReference>
<evidence type="ECO:0000256" key="6">
    <source>
        <dbReference type="RuleBase" id="RU362106"/>
    </source>
</evidence>
<dbReference type="Pfam" id="PF00398">
    <property type="entry name" value="RrnaAD"/>
    <property type="match status" value="1"/>
</dbReference>
<dbReference type="EMBL" id="LXQA010069843">
    <property type="protein sequence ID" value="MCI08664.1"/>
    <property type="molecule type" value="Genomic_DNA"/>
</dbReference>
<dbReference type="AlphaFoldDB" id="A0A392PA62"/>
<evidence type="ECO:0000313" key="7">
    <source>
        <dbReference type="EMBL" id="MCI08664.1"/>
    </source>
</evidence>
<dbReference type="Proteomes" id="UP000265520">
    <property type="component" value="Unassembled WGS sequence"/>
</dbReference>
<comment type="similarity">
    <text evidence="5 6">Belongs to the class I-like SAM-binding methyltransferase superfamily. rRNA adenine N(6)-methyltransferase family.</text>
</comment>
<dbReference type="GO" id="GO:0000179">
    <property type="term" value="F:rRNA (adenine-N6,N6-)-dimethyltransferase activity"/>
    <property type="evidence" value="ECO:0007669"/>
    <property type="project" value="UniProtKB-UniRule"/>
</dbReference>
<dbReference type="EC" id="2.1.1.-" evidence="6"/>
<dbReference type="InterPro" id="IPR001737">
    <property type="entry name" value="KsgA/Erm"/>
</dbReference>
<keyword evidence="1 5" id="KW-0489">Methyltransferase</keyword>
<sequence>MRLVAQPGDKLYCRLTVNTQLHARISHLLKVGRNNFRPPPKVDSSVVRIEPRKPRIEVKQKEWDGFLRICFNRKNKTLGSLFRQKNVISMLEKNYKTVQALKLAQEGSLKETDAKVDFSDFGDFDYDDQGMEVDDDGVDDDEMDVEDGGTDEAQSEFKEKVLGVLKEGDFEEKRSSKLTLQEFLYLLSLFNKAGIHFS</sequence>
<evidence type="ECO:0000256" key="5">
    <source>
        <dbReference type="PROSITE-ProRule" id="PRU01026"/>
    </source>
</evidence>
<dbReference type="Gene3D" id="3.40.50.150">
    <property type="entry name" value="Vaccinia Virus protein VP39"/>
    <property type="match status" value="1"/>
</dbReference>
<keyword evidence="6" id="KW-0698">rRNA processing</keyword>
<evidence type="ECO:0000256" key="3">
    <source>
        <dbReference type="ARBA" id="ARBA00022691"/>
    </source>
</evidence>
<dbReference type="PANTHER" id="PTHR11727">
    <property type="entry name" value="DIMETHYLADENOSINE TRANSFERASE"/>
    <property type="match status" value="1"/>
</dbReference>
<evidence type="ECO:0000256" key="2">
    <source>
        <dbReference type="ARBA" id="ARBA00022679"/>
    </source>
</evidence>
<keyword evidence="3 5" id="KW-0949">S-adenosyl-L-methionine</keyword>
<name>A0A392PA62_9FABA</name>
<dbReference type="Gene3D" id="1.10.8.480">
    <property type="match status" value="1"/>
</dbReference>
<comment type="caution">
    <text evidence="5">Lacks conserved residue(s) required for the propagation of feature annotation.</text>
</comment>
<dbReference type="PANTHER" id="PTHR11727:SF7">
    <property type="entry name" value="DIMETHYLADENOSINE TRANSFERASE-RELATED"/>
    <property type="match status" value="1"/>
</dbReference>
<feature type="binding site" evidence="5">
    <location>
        <position position="1"/>
    </location>
    <ligand>
        <name>S-adenosyl-L-methionine</name>
        <dbReference type="ChEBI" id="CHEBI:59789"/>
    </ligand>
</feature>
<evidence type="ECO:0000313" key="8">
    <source>
        <dbReference type="Proteomes" id="UP000265520"/>
    </source>
</evidence>
<accession>A0A392PA62</accession>
<evidence type="ECO:0000256" key="1">
    <source>
        <dbReference type="ARBA" id="ARBA00022603"/>
    </source>
</evidence>
<dbReference type="GO" id="GO:0005730">
    <property type="term" value="C:nucleolus"/>
    <property type="evidence" value="ECO:0007669"/>
    <property type="project" value="TreeGrafter"/>
</dbReference>